<feature type="domain" description="PurE" evidence="3">
    <location>
        <begin position="192"/>
        <end position="322"/>
    </location>
</feature>
<evidence type="ECO:0000313" key="4">
    <source>
        <dbReference type="EMBL" id="CAE0723219.1"/>
    </source>
</evidence>
<dbReference type="GO" id="GO:0016787">
    <property type="term" value="F:hydrolase activity"/>
    <property type="evidence" value="ECO:0007669"/>
    <property type="project" value="InterPro"/>
</dbReference>
<evidence type="ECO:0000256" key="2">
    <source>
        <dbReference type="ARBA" id="ARBA00012329"/>
    </source>
</evidence>
<dbReference type="InterPro" id="IPR000031">
    <property type="entry name" value="PurE_dom"/>
</dbReference>
<proteinExistence type="predicted"/>
<evidence type="ECO:0000259" key="3">
    <source>
        <dbReference type="SMART" id="SM01001"/>
    </source>
</evidence>
<dbReference type="AlphaFoldDB" id="A0A7S4EM40"/>
<dbReference type="Pfam" id="PF00731">
    <property type="entry name" value="AIRC"/>
    <property type="match status" value="1"/>
</dbReference>
<dbReference type="SMART" id="SM01001">
    <property type="entry name" value="AIRC"/>
    <property type="match status" value="1"/>
</dbReference>
<sequence>MMISRLSTGTFKCFLRRNSRVLLCRQYSSTVVRSASSDSELRRILNQLGDGKLTPSESEAMIRRQLVLSTSESSPDKILKSFADIDHTRSSRTGFPEAVFGAGKTPDQIALILDDMARHFNEKVTEGDSVFDNSQRAILATRVSPELYANVKSIPLSHGHLVYHSTAKIISMIPSHSTERSIDCEESLPPGKRIVVATAGTTDLPVAEEAAVVLEAAQCKVDRIYDVGVAGLHRVIRALPRLQNSEVGCIIVCAGMDGALPSVVGGLVSCPVIAVPTSIGYGVSLGGISAMLTMLNSCAPGVGVVNIDNGFGAAALAYKCIL</sequence>
<dbReference type="EMBL" id="HBIX01023020">
    <property type="protein sequence ID" value="CAE0723219.1"/>
    <property type="molecule type" value="Transcribed_RNA"/>
</dbReference>
<accession>A0A7S4EM40</accession>
<dbReference type="SUPFAM" id="SSF52255">
    <property type="entry name" value="N5-CAIR mutase (phosphoribosylaminoimidazole carboxylase, PurE)"/>
    <property type="match status" value="1"/>
</dbReference>
<gene>
    <name evidence="4" type="ORF">PAUS00366_LOCUS15975</name>
</gene>
<dbReference type="PANTHER" id="PTHR43064">
    <property type="entry name" value="PHOSPHORIBOSYLAMINOIMIDAZOLE CARBOXYLASE-RELATED"/>
    <property type="match status" value="1"/>
</dbReference>
<name>A0A7S4EM40_9STRA</name>
<reference evidence="4" key="1">
    <citation type="submission" date="2021-01" db="EMBL/GenBank/DDBJ databases">
        <authorList>
            <person name="Corre E."/>
            <person name="Pelletier E."/>
            <person name="Niang G."/>
            <person name="Scheremetjew M."/>
            <person name="Finn R."/>
            <person name="Kale V."/>
            <person name="Holt S."/>
            <person name="Cochrane G."/>
            <person name="Meng A."/>
            <person name="Brown T."/>
            <person name="Cohen L."/>
        </authorList>
    </citation>
    <scope>NUCLEOTIDE SEQUENCE</scope>
    <source>
        <strain evidence="4">10249 10 AB</strain>
    </source>
</reference>
<dbReference type="PANTHER" id="PTHR43064:SF1">
    <property type="entry name" value="SLL1489 PROTEIN"/>
    <property type="match status" value="1"/>
</dbReference>
<dbReference type="GO" id="GO:0006189">
    <property type="term" value="P:'de novo' IMP biosynthetic process"/>
    <property type="evidence" value="ECO:0007669"/>
    <property type="project" value="UniProtKB-UniPathway"/>
</dbReference>
<dbReference type="UniPathway" id="UPA00074">
    <property type="reaction ID" value="UER00130"/>
</dbReference>
<dbReference type="InterPro" id="IPR039476">
    <property type="entry name" value="P2CMN_synthase_LarB"/>
</dbReference>
<organism evidence="4">
    <name type="scientific">Pseudo-nitzschia australis</name>
    <dbReference type="NCBI Taxonomy" id="44445"/>
    <lineage>
        <taxon>Eukaryota</taxon>
        <taxon>Sar</taxon>
        <taxon>Stramenopiles</taxon>
        <taxon>Ochrophyta</taxon>
        <taxon>Bacillariophyta</taxon>
        <taxon>Bacillariophyceae</taxon>
        <taxon>Bacillariophycidae</taxon>
        <taxon>Bacillariales</taxon>
        <taxon>Bacillariaceae</taxon>
        <taxon>Pseudo-nitzschia</taxon>
    </lineage>
</organism>
<dbReference type="Gene3D" id="3.40.50.1970">
    <property type="match status" value="1"/>
</dbReference>
<dbReference type="EC" id="4.1.1.21" evidence="2"/>
<dbReference type="GO" id="GO:0004638">
    <property type="term" value="F:phosphoribosylaminoimidazole carboxylase activity"/>
    <property type="evidence" value="ECO:0007669"/>
    <property type="project" value="UniProtKB-EC"/>
</dbReference>
<evidence type="ECO:0000256" key="1">
    <source>
        <dbReference type="ARBA" id="ARBA00004747"/>
    </source>
</evidence>
<comment type="pathway">
    <text evidence="1">Purine metabolism; IMP biosynthesis via de novo pathway; 5-amino-1-(5-phospho-D-ribosyl)imidazole-4-carboxylate from 5-amino-1-(5-phospho-D-ribosyl)imidazole (carboxylase route): step 1/1.</text>
</comment>
<dbReference type="NCBIfam" id="NF033503">
    <property type="entry name" value="LarB"/>
    <property type="match status" value="1"/>
</dbReference>
<protein>
    <recommendedName>
        <fullName evidence="2">phosphoribosylaminoimidazole carboxylase</fullName>
        <ecNumber evidence="2">4.1.1.21</ecNumber>
    </recommendedName>
</protein>